<feature type="compositionally biased region" description="Polar residues" evidence="5">
    <location>
        <begin position="96"/>
        <end position="107"/>
    </location>
</feature>
<dbReference type="PANTHER" id="PTHR24217:SF0">
    <property type="entry name" value="PDZ DOMAIN-CONTAINING PROTEIN"/>
    <property type="match status" value="1"/>
</dbReference>
<dbReference type="GO" id="GO:0003779">
    <property type="term" value="F:actin binding"/>
    <property type="evidence" value="ECO:0007669"/>
    <property type="project" value="TreeGrafter"/>
</dbReference>
<comment type="similarity">
    <text evidence="4">Belongs to the synaptopodin family.</text>
</comment>
<evidence type="ECO:0000313" key="7">
    <source>
        <dbReference type="EMBL" id="CAG2235341.1"/>
    </source>
</evidence>
<feature type="compositionally biased region" description="Low complexity" evidence="5">
    <location>
        <begin position="250"/>
        <end position="263"/>
    </location>
</feature>
<dbReference type="SMART" id="SM00228">
    <property type="entry name" value="PDZ"/>
    <property type="match status" value="1"/>
</dbReference>
<feature type="region of interest" description="Disordered" evidence="5">
    <location>
        <begin position="496"/>
        <end position="689"/>
    </location>
</feature>
<feature type="compositionally biased region" description="Polar residues" evidence="5">
    <location>
        <begin position="211"/>
        <end position="224"/>
    </location>
</feature>
<feature type="compositionally biased region" description="Basic and acidic residues" evidence="5">
    <location>
        <begin position="858"/>
        <end position="868"/>
    </location>
</feature>
<dbReference type="GO" id="GO:0015629">
    <property type="term" value="C:actin cytoskeleton"/>
    <property type="evidence" value="ECO:0007669"/>
    <property type="project" value="TreeGrafter"/>
</dbReference>
<keyword evidence="3" id="KW-0597">Phosphoprotein</keyword>
<dbReference type="AlphaFoldDB" id="A0A8S3TP87"/>
<evidence type="ECO:0000313" key="8">
    <source>
        <dbReference type="Proteomes" id="UP000683360"/>
    </source>
</evidence>
<dbReference type="GO" id="GO:0032233">
    <property type="term" value="P:positive regulation of actin filament bundle assembly"/>
    <property type="evidence" value="ECO:0007669"/>
    <property type="project" value="TreeGrafter"/>
</dbReference>
<dbReference type="GO" id="GO:0005634">
    <property type="term" value="C:nucleus"/>
    <property type="evidence" value="ECO:0007669"/>
    <property type="project" value="TreeGrafter"/>
</dbReference>
<evidence type="ECO:0000256" key="3">
    <source>
        <dbReference type="ARBA" id="ARBA00022553"/>
    </source>
</evidence>
<accession>A0A8S3TP87</accession>
<feature type="region of interest" description="Disordered" evidence="5">
    <location>
        <begin position="959"/>
        <end position="1070"/>
    </location>
</feature>
<dbReference type="OrthoDB" id="6107953at2759"/>
<feature type="domain" description="PDZ" evidence="6">
    <location>
        <begin position="3"/>
        <end position="85"/>
    </location>
</feature>
<dbReference type="InterPro" id="IPR001478">
    <property type="entry name" value="PDZ"/>
</dbReference>
<evidence type="ECO:0000256" key="5">
    <source>
        <dbReference type="SAM" id="MobiDB-lite"/>
    </source>
</evidence>
<dbReference type="CDD" id="cd23068">
    <property type="entry name" value="PDZ_ZASP52-like"/>
    <property type="match status" value="1"/>
</dbReference>
<dbReference type="FunFam" id="2.30.42.10:FF:000055">
    <property type="entry name" value="PDZ and LIM domain protein 3"/>
    <property type="match status" value="1"/>
</dbReference>
<feature type="region of interest" description="Disordered" evidence="5">
    <location>
        <begin position="895"/>
        <end position="914"/>
    </location>
</feature>
<feature type="compositionally biased region" description="Low complexity" evidence="5">
    <location>
        <begin position="307"/>
        <end position="318"/>
    </location>
</feature>
<dbReference type="Gene3D" id="2.30.42.10">
    <property type="match status" value="1"/>
</dbReference>
<feature type="compositionally biased region" description="Acidic residues" evidence="5">
    <location>
        <begin position="974"/>
        <end position="986"/>
    </location>
</feature>
<keyword evidence="8" id="KW-1185">Reference proteome</keyword>
<organism evidence="7 8">
    <name type="scientific">Mytilus edulis</name>
    <name type="common">Blue mussel</name>
    <dbReference type="NCBI Taxonomy" id="6550"/>
    <lineage>
        <taxon>Eukaryota</taxon>
        <taxon>Metazoa</taxon>
        <taxon>Spiralia</taxon>
        <taxon>Lophotrochozoa</taxon>
        <taxon>Mollusca</taxon>
        <taxon>Bivalvia</taxon>
        <taxon>Autobranchia</taxon>
        <taxon>Pteriomorphia</taxon>
        <taxon>Mytilida</taxon>
        <taxon>Mytiloidea</taxon>
        <taxon>Mytilidae</taxon>
        <taxon>Mytilinae</taxon>
        <taxon>Mytilus</taxon>
    </lineage>
</organism>
<feature type="compositionally biased region" description="Pro residues" evidence="5">
    <location>
        <begin position="576"/>
        <end position="607"/>
    </location>
</feature>
<sequence>METIWLQRSSGEVPWGFRLQGGREFAQPLSVQKVTPGSVAGNVLVPGDIVLKIGNNNVTNVSHNEGQDLIRYSGDLLQLTIKRCPRVAASAPVSPTPMSQYNQYGTQSESPSSFRSLSPVSDNYPMYQQGYPYQQRMYPDERDSPRQFASLPRHAGGYRNYQDQYEPQQPRREEYSTQTMPKPTPYRPNAGFQQQPYSQMRNESENYGPGYNTSPYRPEPQQQAMYDPYQQDPYQNRSPGPNFSSDQNRSPGPNFSSGPPGYGIAPPTYGETQQRRGSNTSGPSYSRQTSSNMYQNQNVPSYDSQPGNNGYYVNSNYNESQSPYQRQDAGIRSYNGYEHQRPDDNQQRSYQSNDTSLQRQTSTGYQRQPSYEQHPQIINGRQAVQVSRINAFPGGLQQQQQQTPPSPPVREESRPNYQRQTSGGSFPKAPVYEAKICSAGTPSEGYLTKDNEVNQNNRNQNKILNPKKSSVPTGISSIEDILSPFEKFPNYYNEFIKQSNEPKQETDSGVASDISEPPRGFGSPLSTSSDLRPSPTYQDSVSDNQMNQMNTMYSPMSPMREDFPQTPSSPQVSAAPAPPPPPPPPPLPPPSDFAPPPPPPPPLPVLPLPGAWSLPKRKIQPPSEEPSGDQQSIPDAVLNTMMKQQGSGQPKPFAYFTGGIDLKGFKKRNRPPPKVMPKGYKGPTVDDEAEVAYSKPKPVKNPPQQGPYKHVQYNNPINMYSKDNAEQQLRTQSQGSVTAVSGRRTRRHSESSNPQFNYIVPMRTIRSIFLKSLLEGNLHLFEQMPDKPAADIENSAVYKMIKESESSGKSSAPLTPDRECAPRKQGLSFLLLQSLYDNEMEENKTEINPECAPRQKHQPRDPLLRHNSIDDEMTFSGLNKKTDIPSKAFRTLTRISNQNQNDTELNGQQQYQQDAHDKYLDNDEEENTIGKYEQGSIRYTGKHIPSPSFRVLQRLAKCQDDDQPAAVPIKQQRDEDDLPSDEDDGLPDTLSGEELTNKRYMGGHIPSRSFKYLQMSVGDTGEQNGSAGQSREATPPQKAPTGGGRTLKIITRSTAVKPQQQQEDTPSTDF</sequence>
<feature type="compositionally biased region" description="Low complexity" evidence="5">
    <location>
        <begin position="108"/>
        <end position="137"/>
    </location>
</feature>
<gene>
    <name evidence="7" type="ORF">MEDL_47928</name>
</gene>
<proteinExistence type="inferred from homology"/>
<feature type="compositionally biased region" description="Polar residues" evidence="5">
    <location>
        <begin position="1021"/>
        <end position="1032"/>
    </location>
</feature>
<feature type="compositionally biased region" description="Low complexity" evidence="5">
    <location>
        <begin position="453"/>
        <end position="464"/>
    </location>
</feature>
<dbReference type="EMBL" id="CAJPWZ010002318">
    <property type="protein sequence ID" value="CAG2235341.1"/>
    <property type="molecule type" value="Genomic_DNA"/>
</dbReference>
<dbReference type="Proteomes" id="UP000683360">
    <property type="component" value="Unassembled WGS sequence"/>
</dbReference>
<feature type="compositionally biased region" description="Polar residues" evidence="5">
    <location>
        <begin position="895"/>
        <end position="913"/>
    </location>
</feature>
<comment type="caution">
    <text evidence="7">The sequence shown here is derived from an EMBL/GenBank/DDBJ whole genome shotgun (WGS) entry which is preliminary data.</text>
</comment>
<feature type="compositionally biased region" description="Polar residues" evidence="5">
    <location>
        <begin position="270"/>
        <end position="306"/>
    </location>
</feature>
<dbReference type="GO" id="GO:0030018">
    <property type="term" value="C:Z disc"/>
    <property type="evidence" value="ECO:0007669"/>
    <property type="project" value="TreeGrafter"/>
</dbReference>
<feature type="region of interest" description="Disordered" evidence="5">
    <location>
        <begin position="90"/>
        <end position="371"/>
    </location>
</feature>
<dbReference type="PROSITE" id="PS50106">
    <property type="entry name" value="PDZ"/>
    <property type="match status" value="1"/>
</dbReference>
<feature type="region of interest" description="Disordered" evidence="5">
    <location>
        <begin position="393"/>
        <end position="474"/>
    </location>
</feature>
<evidence type="ECO:0000256" key="2">
    <source>
        <dbReference type="ARBA" id="ARBA00022490"/>
    </source>
</evidence>
<feature type="region of interest" description="Disordered" evidence="5">
    <location>
        <begin position="840"/>
        <end position="868"/>
    </location>
</feature>
<comment type="subcellular location">
    <subcellularLocation>
        <location evidence="1">Cytoplasm</location>
    </subcellularLocation>
</comment>
<feature type="compositionally biased region" description="Polar residues" evidence="5">
    <location>
        <begin position="232"/>
        <end position="249"/>
    </location>
</feature>
<dbReference type="Pfam" id="PF00595">
    <property type="entry name" value="PDZ"/>
    <property type="match status" value="1"/>
</dbReference>
<feature type="compositionally biased region" description="Polar residues" evidence="5">
    <location>
        <begin position="191"/>
        <end position="201"/>
    </location>
</feature>
<feature type="region of interest" description="Disordered" evidence="5">
    <location>
        <begin position="731"/>
        <end position="753"/>
    </location>
</feature>
<dbReference type="PANTHER" id="PTHR24217">
    <property type="entry name" value="PUTATIVE-RELATED"/>
    <property type="match status" value="1"/>
</dbReference>
<feature type="compositionally biased region" description="Polar residues" evidence="5">
    <location>
        <begin position="524"/>
        <end position="554"/>
    </location>
</feature>
<protein>
    <recommendedName>
        <fullName evidence="6">PDZ domain-containing protein</fullName>
    </recommendedName>
</protein>
<dbReference type="InterPro" id="IPR006643">
    <property type="entry name" value="Zasp-like_motif"/>
</dbReference>
<name>A0A8S3TP87_MYTED</name>
<feature type="compositionally biased region" description="Polar residues" evidence="5">
    <location>
        <begin position="347"/>
        <end position="371"/>
    </location>
</feature>
<dbReference type="InterPro" id="IPR036034">
    <property type="entry name" value="PDZ_sf"/>
</dbReference>
<dbReference type="SMART" id="SM00735">
    <property type="entry name" value="ZM"/>
    <property type="match status" value="1"/>
</dbReference>
<evidence type="ECO:0000256" key="1">
    <source>
        <dbReference type="ARBA" id="ARBA00004496"/>
    </source>
</evidence>
<dbReference type="SUPFAM" id="SSF50156">
    <property type="entry name" value="PDZ domain-like"/>
    <property type="match status" value="1"/>
</dbReference>
<reference evidence="7" key="1">
    <citation type="submission" date="2021-03" db="EMBL/GenBank/DDBJ databases">
        <authorList>
            <person name="Bekaert M."/>
        </authorList>
    </citation>
    <scope>NUCLEOTIDE SEQUENCE</scope>
</reference>
<feature type="compositionally biased region" description="Polar residues" evidence="5">
    <location>
        <begin position="1051"/>
        <end position="1070"/>
    </location>
</feature>
<dbReference type="InterPro" id="IPR051976">
    <property type="entry name" value="Synaptopodin_domain"/>
</dbReference>
<evidence type="ECO:0000259" key="6">
    <source>
        <dbReference type="PROSITE" id="PS50106"/>
    </source>
</evidence>
<evidence type="ECO:0000256" key="4">
    <source>
        <dbReference type="ARBA" id="ARBA00038161"/>
    </source>
</evidence>
<keyword evidence="2" id="KW-0963">Cytoplasm</keyword>